<sequence length="498" mass="54583">MGITTSHTDKIFGHFFPGFVSGSIKSSSIKTVEIQQETNLKDGDLVFVAGATGKVGSRTVRELLKLGFRVIAGVRSSQKVEQLVQSVQQMKLEGKAAAVEKLKIVECDLERDKIEPVIGNASVVICCIGASEKEIFDVTGPYRIDYQATKNLIDAATAAGVDHFILLTSLGTNKIGFPAAILNGRIQRQQAGRFRQTAMNRAGYYRSYKQQRKTEQEEELSTVGRVVFYSSNRSILRLFWGVLFWKRKAEEALLASGLPYAIVRPGGMERPTDTYKETHNVTLALEDTLFGGQVSNLQVAELIAFMAKNRSLSYCKVLEVIAETTAPLTPMGELLLKVPSQRVDRSVPKEPQATPKPDPVPSPSILSEASSIVTDKEPSKTAVQFARHLSPYTMYEDLKPPTSPTPTPSTSPSTIKDRYDDLKPPTTPSPTAPSELLVSTYVTVGESQMSSNSVTSTKPPPSEDKAQDKDHLRGPKSRPLSPFTVYEDLKPPSSPSKF</sequence>
<dbReference type="InterPro" id="IPR044719">
    <property type="entry name" value="TIC62"/>
</dbReference>
<feature type="region of interest" description="Disordered" evidence="1">
    <location>
        <begin position="342"/>
        <end position="366"/>
    </location>
</feature>
<dbReference type="InterPro" id="IPR016040">
    <property type="entry name" value="NAD(P)-bd_dom"/>
</dbReference>
<accession>A0A7J7MLI6</accession>
<dbReference type="OrthoDB" id="419598at2759"/>
<feature type="compositionally biased region" description="Basic and acidic residues" evidence="1">
    <location>
        <begin position="461"/>
        <end position="473"/>
    </location>
</feature>
<protein>
    <recommendedName>
        <fullName evidence="2">NAD(P)-binding domain-containing protein</fullName>
    </recommendedName>
</protein>
<dbReference type="PANTHER" id="PTHR47285">
    <property type="entry name" value="PROTEIN TIC 62, CHLOROPLASTIC"/>
    <property type="match status" value="1"/>
</dbReference>
<organism evidence="3 4">
    <name type="scientific">Kingdonia uniflora</name>
    <dbReference type="NCBI Taxonomy" id="39325"/>
    <lineage>
        <taxon>Eukaryota</taxon>
        <taxon>Viridiplantae</taxon>
        <taxon>Streptophyta</taxon>
        <taxon>Embryophyta</taxon>
        <taxon>Tracheophyta</taxon>
        <taxon>Spermatophyta</taxon>
        <taxon>Magnoliopsida</taxon>
        <taxon>Ranunculales</taxon>
        <taxon>Circaeasteraceae</taxon>
        <taxon>Kingdonia</taxon>
    </lineage>
</organism>
<dbReference type="Proteomes" id="UP000541444">
    <property type="component" value="Unassembled WGS sequence"/>
</dbReference>
<dbReference type="InterPro" id="IPR036291">
    <property type="entry name" value="NAD(P)-bd_dom_sf"/>
</dbReference>
<dbReference type="Gene3D" id="3.40.50.720">
    <property type="entry name" value="NAD(P)-binding Rossmann-like Domain"/>
    <property type="match status" value="1"/>
</dbReference>
<dbReference type="Pfam" id="PF13460">
    <property type="entry name" value="NAD_binding_10"/>
    <property type="match status" value="2"/>
</dbReference>
<feature type="domain" description="NAD(P)-binding" evidence="2">
    <location>
        <begin position="50"/>
        <end position="174"/>
    </location>
</feature>
<gene>
    <name evidence="3" type="ORF">GIB67_007432</name>
</gene>
<dbReference type="PANTHER" id="PTHR47285:SF1">
    <property type="entry name" value="PROTEIN TIC 62, CHLOROPLASTIC"/>
    <property type="match status" value="1"/>
</dbReference>
<feature type="region of interest" description="Disordered" evidence="1">
    <location>
        <begin position="394"/>
        <end position="498"/>
    </location>
</feature>
<feature type="compositionally biased region" description="Polar residues" evidence="1">
    <location>
        <begin position="440"/>
        <end position="457"/>
    </location>
</feature>
<feature type="domain" description="NAD(P)-binding" evidence="2">
    <location>
        <begin position="237"/>
        <end position="308"/>
    </location>
</feature>
<evidence type="ECO:0000313" key="4">
    <source>
        <dbReference type="Proteomes" id="UP000541444"/>
    </source>
</evidence>
<dbReference type="CDD" id="cd05243">
    <property type="entry name" value="SDR_a5"/>
    <property type="match status" value="1"/>
</dbReference>
<evidence type="ECO:0000256" key="1">
    <source>
        <dbReference type="SAM" id="MobiDB-lite"/>
    </source>
</evidence>
<dbReference type="AlphaFoldDB" id="A0A7J7MLI6"/>
<dbReference type="SUPFAM" id="SSF51735">
    <property type="entry name" value="NAD(P)-binding Rossmann-fold domains"/>
    <property type="match status" value="1"/>
</dbReference>
<dbReference type="EMBL" id="JACGCM010001403">
    <property type="protein sequence ID" value="KAF6155785.1"/>
    <property type="molecule type" value="Genomic_DNA"/>
</dbReference>
<evidence type="ECO:0000313" key="3">
    <source>
        <dbReference type="EMBL" id="KAF6155785.1"/>
    </source>
</evidence>
<reference evidence="3 4" key="1">
    <citation type="journal article" date="2020" name="IScience">
        <title>Genome Sequencing of the Endangered Kingdonia uniflora (Circaeasteraceae, Ranunculales) Reveals Potential Mechanisms of Evolutionary Specialization.</title>
        <authorList>
            <person name="Sun Y."/>
            <person name="Deng T."/>
            <person name="Zhang A."/>
            <person name="Moore M.J."/>
            <person name="Landis J.B."/>
            <person name="Lin N."/>
            <person name="Zhang H."/>
            <person name="Zhang X."/>
            <person name="Huang J."/>
            <person name="Zhang X."/>
            <person name="Sun H."/>
            <person name="Wang H."/>
        </authorList>
    </citation>
    <scope>NUCLEOTIDE SEQUENCE [LARGE SCALE GENOMIC DNA]</scope>
    <source>
        <strain evidence="3">TB1705</strain>
        <tissue evidence="3">Leaf</tissue>
    </source>
</reference>
<proteinExistence type="predicted"/>
<comment type="caution">
    <text evidence="3">The sequence shown here is derived from an EMBL/GenBank/DDBJ whole genome shotgun (WGS) entry which is preliminary data.</text>
</comment>
<keyword evidence="4" id="KW-1185">Reference proteome</keyword>
<name>A0A7J7MLI6_9MAGN</name>
<evidence type="ECO:0000259" key="2">
    <source>
        <dbReference type="Pfam" id="PF13460"/>
    </source>
</evidence>